<protein>
    <recommendedName>
        <fullName evidence="2">UPAR/Ly6 domain-containing protein</fullName>
    </recommendedName>
</protein>
<keyword evidence="4" id="KW-1185">Reference proteome</keyword>
<evidence type="ECO:0000256" key="1">
    <source>
        <dbReference type="SAM" id="SignalP"/>
    </source>
</evidence>
<feature type="chain" id="PRO_5034489911" description="UPAR/Ly6 domain-containing protein" evidence="1">
    <location>
        <begin position="20"/>
        <end position="150"/>
    </location>
</feature>
<evidence type="ECO:0000313" key="3">
    <source>
        <dbReference type="Ensembl" id="ENSMSIP00000018458.1"/>
    </source>
</evidence>
<name>A0A8C6MWX8_MUSSI</name>
<dbReference type="Pfam" id="PF00021">
    <property type="entry name" value="UPAR_LY6"/>
    <property type="match status" value="2"/>
</dbReference>
<accession>A0A8C6MWX8</accession>
<proteinExistence type="predicted"/>
<dbReference type="Ensembl" id="ENSMSIT00000023329.1">
    <property type="protein sequence ID" value="ENSMSIP00000018458.1"/>
    <property type="gene ID" value="ENSMSIG00000015736.1"/>
</dbReference>
<sequence length="150" mass="17425">MENFLRLCLFLLCFETGFPLQCVQCHSYKNGECATEKETCTTKPGETCMIRRTWYANETLALMCRECKSYSHQKCIHEMRTCTAKDGESCLTVRLWISPSSVHTPNDAYSRCQENCTTDEYYYGDYTILIKCCKKFDFCNDIAVPSDEWS</sequence>
<evidence type="ECO:0000259" key="2">
    <source>
        <dbReference type="Pfam" id="PF00021"/>
    </source>
</evidence>
<feature type="signal peptide" evidence="1">
    <location>
        <begin position="1"/>
        <end position="19"/>
    </location>
</feature>
<evidence type="ECO:0000313" key="4">
    <source>
        <dbReference type="Proteomes" id="UP000694415"/>
    </source>
</evidence>
<feature type="domain" description="UPAR/Ly6" evidence="2">
    <location>
        <begin position="61"/>
        <end position="141"/>
    </location>
</feature>
<reference evidence="3" key="2">
    <citation type="submission" date="2025-09" db="UniProtKB">
        <authorList>
            <consortium name="Ensembl"/>
        </authorList>
    </citation>
    <scope>IDENTIFICATION</scope>
</reference>
<organism evidence="3 4">
    <name type="scientific">Mus spicilegus</name>
    <name type="common">Mound-building mouse</name>
    <dbReference type="NCBI Taxonomy" id="10103"/>
    <lineage>
        <taxon>Eukaryota</taxon>
        <taxon>Metazoa</taxon>
        <taxon>Chordata</taxon>
        <taxon>Craniata</taxon>
        <taxon>Vertebrata</taxon>
        <taxon>Euteleostomi</taxon>
        <taxon>Mammalia</taxon>
        <taxon>Eutheria</taxon>
        <taxon>Euarchontoglires</taxon>
        <taxon>Glires</taxon>
        <taxon>Rodentia</taxon>
        <taxon>Myomorpha</taxon>
        <taxon>Muroidea</taxon>
        <taxon>Muridae</taxon>
        <taxon>Murinae</taxon>
        <taxon>Mus</taxon>
        <taxon>Mus</taxon>
    </lineage>
</organism>
<dbReference type="CDD" id="cd23581">
    <property type="entry name" value="TFP_LU_ECD_mPATE6_like"/>
    <property type="match status" value="1"/>
</dbReference>
<keyword evidence="1" id="KW-0732">Signal</keyword>
<reference evidence="3" key="1">
    <citation type="submission" date="2025-08" db="UniProtKB">
        <authorList>
            <consortium name="Ensembl"/>
        </authorList>
    </citation>
    <scope>IDENTIFICATION</scope>
</reference>
<dbReference type="AlphaFoldDB" id="A0A8C6MWX8"/>
<dbReference type="InterPro" id="IPR016054">
    <property type="entry name" value="LY6_UPA_recep-like"/>
</dbReference>
<dbReference type="GeneTree" id="ENSGT01150000287076"/>
<dbReference type="Proteomes" id="UP000694415">
    <property type="component" value="Unplaced"/>
</dbReference>
<feature type="domain" description="UPAR/Ly6" evidence="2">
    <location>
        <begin position="20"/>
        <end position="52"/>
    </location>
</feature>